<gene>
    <name evidence="2" type="ORF">NAEGRDRAFT_59832</name>
</gene>
<evidence type="ECO:0000313" key="3">
    <source>
        <dbReference type="Proteomes" id="UP000006671"/>
    </source>
</evidence>
<dbReference type="AlphaFoldDB" id="D2W1B4"/>
<keyword evidence="1" id="KW-1133">Transmembrane helix</keyword>
<reference evidence="2 3" key="1">
    <citation type="journal article" date="2010" name="Cell">
        <title>The genome of Naegleria gruberi illuminates early eukaryotic versatility.</title>
        <authorList>
            <person name="Fritz-Laylin L.K."/>
            <person name="Prochnik S.E."/>
            <person name="Ginger M.L."/>
            <person name="Dacks J.B."/>
            <person name="Carpenter M.L."/>
            <person name="Field M.C."/>
            <person name="Kuo A."/>
            <person name="Paredez A."/>
            <person name="Chapman J."/>
            <person name="Pham J."/>
            <person name="Shu S."/>
            <person name="Neupane R."/>
            <person name="Cipriano M."/>
            <person name="Mancuso J."/>
            <person name="Tu H."/>
            <person name="Salamov A."/>
            <person name="Lindquist E."/>
            <person name="Shapiro H."/>
            <person name="Lucas S."/>
            <person name="Grigoriev I.V."/>
            <person name="Cande W.Z."/>
            <person name="Fulton C."/>
            <person name="Rokhsar D.S."/>
            <person name="Dawson S.C."/>
        </authorList>
    </citation>
    <scope>NUCLEOTIDE SEQUENCE [LARGE SCALE GENOMIC DNA]</scope>
    <source>
        <strain evidence="2 3">NEG-M</strain>
    </source>
</reference>
<feature type="transmembrane region" description="Helical" evidence="1">
    <location>
        <begin position="170"/>
        <end position="193"/>
    </location>
</feature>
<feature type="transmembrane region" description="Helical" evidence="1">
    <location>
        <begin position="205"/>
        <end position="231"/>
    </location>
</feature>
<name>D2W1B4_NAEGR</name>
<dbReference type="EMBL" id="GG738921">
    <property type="protein sequence ID" value="EFC37196.1"/>
    <property type="molecule type" value="Genomic_DNA"/>
</dbReference>
<sequence>MPAIKPVKCQQQTFKRLREIAVKLSVLLLVFGICSHQTLIPSQSIEEDNFQMNSLIRIFDSKEYYSIVHNTRHQADNYLDNSSSSSQQLNNSSTNSTVDPLNGCYTILLNLGDFSRYGPNATVIYGICPETWLSVSFSIAIMFFYSILFILTCFGLYWKRNSRHIQSRGLVYMFLTLFASAFIIYSTSLRYAIGRREYPCFIYSVTYFVLPPSLILPAIFRCYRLVLLHLLNLRKMKMLIGGTVGKSTTNLESLAHKITKKGNGKSSNNTTTNTSTNTTIVEAFQNNADVQSNGVMNESSGATSPVSNISIDSSVALTRNESSNTSPRAFLKKKSASNFSLKDVDRSVKMVDFDVTEYSMADDDVKSYTYSDGFSVAREDFEKEMKRAKVLNFFVSNLFIVLCYFIIFSLHVILFLIMGGIEWDQKLRKGTTIFTNDGGLFTVERGCGITNSTFILVGVETFFYIVVEYFGCGD</sequence>
<feature type="transmembrane region" description="Helical" evidence="1">
    <location>
        <begin position="393"/>
        <end position="418"/>
    </location>
</feature>
<keyword evidence="3" id="KW-1185">Reference proteome</keyword>
<dbReference type="InParanoid" id="D2W1B4"/>
<evidence type="ECO:0000313" key="2">
    <source>
        <dbReference type="EMBL" id="EFC37196.1"/>
    </source>
</evidence>
<accession>D2W1B4</accession>
<feature type="transmembrane region" description="Helical" evidence="1">
    <location>
        <begin position="20"/>
        <end position="40"/>
    </location>
</feature>
<keyword evidence="1" id="KW-0472">Membrane</keyword>
<feature type="transmembrane region" description="Helical" evidence="1">
    <location>
        <begin position="139"/>
        <end position="158"/>
    </location>
</feature>
<dbReference type="RefSeq" id="XP_002669940.1">
    <property type="nucleotide sequence ID" value="XM_002669894.1"/>
</dbReference>
<protein>
    <submittedName>
        <fullName evidence="2">Uncharacterized protein</fullName>
    </submittedName>
</protein>
<dbReference type="VEuPathDB" id="AmoebaDB:NAEGRDRAFT_59832"/>
<organism evidence="3">
    <name type="scientific">Naegleria gruberi</name>
    <name type="common">Amoeba</name>
    <dbReference type="NCBI Taxonomy" id="5762"/>
    <lineage>
        <taxon>Eukaryota</taxon>
        <taxon>Discoba</taxon>
        <taxon>Heterolobosea</taxon>
        <taxon>Tetramitia</taxon>
        <taxon>Eutetramitia</taxon>
        <taxon>Vahlkampfiidae</taxon>
        <taxon>Naegleria</taxon>
    </lineage>
</organism>
<evidence type="ECO:0000256" key="1">
    <source>
        <dbReference type="SAM" id="Phobius"/>
    </source>
</evidence>
<keyword evidence="1" id="KW-0812">Transmembrane</keyword>
<proteinExistence type="predicted"/>
<dbReference type="Proteomes" id="UP000006671">
    <property type="component" value="Unassembled WGS sequence"/>
</dbReference>
<dbReference type="KEGG" id="ngr:NAEGRDRAFT_59832"/>
<dbReference type="GeneID" id="8856714"/>